<evidence type="ECO:0000256" key="9">
    <source>
        <dbReference type="PIRNR" id="PIRNR000022"/>
    </source>
</evidence>
<proteinExistence type="inferred from homology"/>
<dbReference type="Pfam" id="PF02271">
    <property type="entry name" value="UCR_14kD"/>
    <property type="match status" value="1"/>
</dbReference>
<comment type="similarity">
    <text evidence="2 9">Belongs to the UQCRB/QCR7 family.</text>
</comment>
<comment type="caution">
    <text evidence="10">The sequence shown here is derived from an EMBL/GenBank/DDBJ whole genome shotgun (WGS) entry which is preliminary data.</text>
</comment>
<dbReference type="PANTHER" id="PTHR12022:SF0">
    <property type="entry name" value="CYTOCHROME B-C1 COMPLEX SUBUNIT 7"/>
    <property type="match status" value="1"/>
</dbReference>
<reference evidence="11" key="1">
    <citation type="journal article" date="2016" name="Proc. Natl. Acad. Sci. U.S.A.">
        <title>Comparative genomics of biotechnologically important yeasts.</title>
        <authorList>
            <person name="Riley R."/>
            <person name="Haridas S."/>
            <person name="Wolfe K.H."/>
            <person name="Lopes M.R."/>
            <person name="Hittinger C.T."/>
            <person name="Goeker M."/>
            <person name="Salamov A.A."/>
            <person name="Wisecaver J.H."/>
            <person name="Long T.M."/>
            <person name="Calvey C.H."/>
            <person name="Aerts A.L."/>
            <person name="Barry K.W."/>
            <person name="Choi C."/>
            <person name="Clum A."/>
            <person name="Coughlan A.Y."/>
            <person name="Deshpande S."/>
            <person name="Douglass A.P."/>
            <person name="Hanson S.J."/>
            <person name="Klenk H.-P."/>
            <person name="LaButti K.M."/>
            <person name="Lapidus A."/>
            <person name="Lindquist E.A."/>
            <person name="Lipzen A.M."/>
            <person name="Meier-Kolthoff J.P."/>
            <person name="Ohm R.A."/>
            <person name="Otillar R.P."/>
            <person name="Pangilinan J.L."/>
            <person name="Peng Y."/>
            <person name="Rokas A."/>
            <person name="Rosa C.A."/>
            <person name="Scheuner C."/>
            <person name="Sibirny A.A."/>
            <person name="Slot J.C."/>
            <person name="Stielow J.B."/>
            <person name="Sun H."/>
            <person name="Kurtzman C.P."/>
            <person name="Blackwell M."/>
            <person name="Grigoriev I.V."/>
            <person name="Jeffries T.W."/>
        </authorList>
    </citation>
    <scope>NUCLEOTIDE SEQUENCE [LARGE SCALE GENOMIC DNA]</scope>
    <source>
        <strain evidence="11">NRRL Y-1626</strain>
    </source>
</reference>
<keyword evidence="4 9" id="KW-0679">Respiratory chain</keyword>
<keyword evidence="11" id="KW-1185">Reference proteome</keyword>
<keyword evidence="7 9" id="KW-0496">Mitochondrion</keyword>
<gene>
    <name evidence="10" type="ORF">HANVADRAFT_53169</name>
</gene>
<comment type="function">
    <text evidence="9">Component of the ubiquinol-cytochrome c oxidoreductase, a multisubunit transmembrane complex that is part of the mitochondrial electron transport chain which drives oxidative phosphorylation.</text>
</comment>
<dbReference type="PANTHER" id="PTHR12022">
    <property type="entry name" value="UBIQUINOL-CYTOCHROME C REDUCTASE COMPLEX 14 KD PROTEIN"/>
    <property type="match status" value="1"/>
</dbReference>
<comment type="subcellular location">
    <subcellularLocation>
        <location evidence="1">Mitochondrion inner membrane</location>
        <topology evidence="1">Peripheral membrane protein</topology>
        <orientation evidence="1">Matrix side</orientation>
    </subcellularLocation>
</comment>
<dbReference type="GO" id="GO:0006122">
    <property type="term" value="P:mitochondrial electron transport, ubiquinol to cytochrome c"/>
    <property type="evidence" value="ECO:0007669"/>
    <property type="project" value="InterPro"/>
</dbReference>
<evidence type="ECO:0000313" key="11">
    <source>
        <dbReference type="Proteomes" id="UP000092321"/>
    </source>
</evidence>
<name>A0A1B7TCI9_9ASCO</name>
<keyword evidence="8 9" id="KW-0472">Membrane</keyword>
<evidence type="ECO:0000256" key="7">
    <source>
        <dbReference type="ARBA" id="ARBA00023128"/>
    </source>
</evidence>
<dbReference type="PIRSF" id="PIRSF000022">
    <property type="entry name" value="Bc1_14K"/>
    <property type="match status" value="1"/>
</dbReference>
<dbReference type="Gene3D" id="1.10.1090.10">
    <property type="entry name" value="Cytochrome b-c1 complex subunit 7"/>
    <property type="match status" value="1"/>
</dbReference>
<evidence type="ECO:0000256" key="6">
    <source>
        <dbReference type="ARBA" id="ARBA00022982"/>
    </source>
</evidence>
<evidence type="ECO:0000256" key="8">
    <source>
        <dbReference type="ARBA" id="ARBA00023136"/>
    </source>
</evidence>
<evidence type="ECO:0000256" key="1">
    <source>
        <dbReference type="ARBA" id="ARBA00004443"/>
    </source>
</evidence>
<accession>A0A1B7TCI9</accession>
<dbReference type="SUPFAM" id="SSF81524">
    <property type="entry name" value="14 kDa protein of cytochrome bc1 complex (Ubiquinol-cytochrome c reductase)"/>
    <property type="match status" value="1"/>
</dbReference>
<evidence type="ECO:0000256" key="5">
    <source>
        <dbReference type="ARBA" id="ARBA00022792"/>
    </source>
</evidence>
<dbReference type="OrthoDB" id="425749at2759"/>
<protein>
    <recommendedName>
        <fullName evidence="9">Cytochrome b-c1 complex subunit 7</fullName>
    </recommendedName>
</protein>
<dbReference type="FunFam" id="1.10.1090.10:FF:000001">
    <property type="entry name" value="Cytochrome b-c1 complex subunit 7"/>
    <property type="match status" value="1"/>
</dbReference>
<keyword evidence="6 9" id="KW-0249">Electron transport</keyword>
<dbReference type="GO" id="GO:0045275">
    <property type="term" value="C:respiratory chain complex III"/>
    <property type="evidence" value="ECO:0007669"/>
    <property type="project" value="InterPro"/>
</dbReference>
<evidence type="ECO:0000256" key="4">
    <source>
        <dbReference type="ARBA" id="ARBA00022660"/>
    </source>
</evidence>
<evidence type="ECO:0000256" key="3">
    <source>
        <dbReference type="ARBA" id="ARBA00022448"/>
    </source>
</evidence>
<dbReference type="AlphaFoldDB" id="A0A1B7TCI9"/>
<keyword evidence="3 9" id="KW-0813">Transport</keyword>
<organism evidence="10 11">
    <name type="scientific">Hanseniaspora valbyensis NRRL Y-1626</name>
    <dbReference type="NCBI Taxonomy" id="766949"/>
    <lineage>
        <taxon>Eukaryota</taxon>
        <taxon>Fungi</taxon>
        <taxon>Dikarya</taxon>
        <taxon>Ascomycota</taxon>
        <taxon>Saccharomycotina</taxon>
        <taxon>Saccharomycetes</taxon>
        <taxon>Saccharomycodales</taxon>
        <taxon>Saccharomycodaceae</taxon>
        <taxon>Hanseniaspora</taxon>
    </lineage>
</organism>
<keyword evidence="5 9" id="KW-0999">Mitochondrion inner membrane</keyword>
<dbReference type="Proteomes" id="UP000092321">
    <property type="component" value="Unassembled WGS sequence"/>
</dbReference>
<dbReference type="InterPro" id="IPR036544">
    <property type="entry name" value="QCR7_sf"/>
</dbReference>
<evidence type="ECO:0000313" key="10">
    <source>
        <dbReference type="EMBL" id="OBA26431.1"/>
    </source>
</evidence>
<evidence type="ECO:0000256" key="2">
    <source>
        <dbReference type="ARBA" id="ARBA00008554"/>
    </source>
</evidence>
<dbReference type="GO" id="GO:0005743">
    <property type="term" value="C:mitochondrial inner membrane"/>
    <property type="evidence" value="ECO:0007669"/>
    <property type="project" value="UniProtKB-SubCell"/>
</dbReference>
<dbReference type="InterPro" id="IPR003197">
    <property type="entry name" value="QCR7"/>
</dbReference>
<dbReference type="EMBL" id="LXPE01000018">
    <property type="protein sequence ID" value="OBA26431.1"/>
    <property type="molecule type" value="Genomic_DNA"/>
</dbReference>
<sequence>MAQSFTSIVKTANYINSSPALRSVFAPMKTAFIYLSGYRELGLKMNDLLHEENDITETALRRLPKDEQYARIFRIVQSHQLELAHHVLPKAKQMTAEKDDNYLLPYLLEAEQVAAEKEALDNLQVK</sequence>